<dbReference type="InterPro" id="IPR025411">
    <property type="entry name" value="DUF4136"/>
</dbReference>
<gene>
    <name evidence="3" type="ORF">O4H32_12205</name>
</gene>
<keyword evidence="1" id="KW-1133">Transmembrane helix</keyword>
<evidence type="ECO:0000256" key="1">
    <source>
        <dbReference type="SAM" id="Phobius"/>
    </source>
</evidence>
<protein>
    <submittedName>
        <fullName evidence="3">DUF4136 domain-containing protein</fullName>
    </submittedName>
</protein>
<organism evidence="3 4">
    <name type="scientific">Castellaniella denitrificans</name>
    <dbReference type="NCBI Taxonomy" id="56119"/>
    <lineage>
        <taxon>Bacteria</taxon>
        <taxon>Pseudomonadati</taxon>
        <taxon>Pseudomonadota</taxon>
        <taxon>Betaproteobacteria</taxon>
        <taxon>Burkholderiales</taxon>
        <taxon>Alcaligenaceae</taxon>
        <taxon>Castellaniella</taxon>
    </lineage>
</organism>
<sequence length="253" mass="28104">MPTLAGLYRSATAGCSRNAAAPIIEAGWARMRRAPGIGMVHAMKGGMETAAMGRGWGRWFYGLCLALMLGGCASVFSAQVTRYQQWPENAQGATYWIEADESQRNNLQFQTYADSVRAALGPTGLVEARSAGAARFTVHMEYGSPLEREWRQEFVDPYMYPGFYGPYAGFHHPRWAWGMGPAIQNVAVDVYRLTLSVRIDDRSQQGREVYRATAVASSRQDQLGAAMPYLARALFDRFPGRNGQVVEVRYPVK</sequence>
<feature type="domain" description="DUF4136" evidence="2">
    <location>
        <begin position="80"/>
        <end position="240"/>
    </location>
</feature>
<feature type="transmembrane region" description="Helical" evidence="1">
    <location>
        <begin position="59"/>
        <end position="78"/>
    </location>
</feature>
<comment type="caution">
    <text evidence="3">The sequence shown here is derived from an EMBL/GenBank/DDBJ whole genome shotgun (WGS) entry which is preliminary data.</text>
</comment>
<dbReference type="Proteomes" id="UP001068379">
    <property type="component" value="Unassembled WGS sequence"/>
</dbReference>
<evidence type="ECO:0000259" key="2">
    <source>
        <dbReference type="Pfam" id="PF13590"/>
    </source>
</evidence>
<proteinExistence type="predicted"/>
<reference evidence="3" key="1">
    <citation type="submission" date="2022-12" db="EMBL/GenBank/DDBJ databases">
        <title>Bacterial isolates from different developmental stages of Nematostella vectensis.</title>
        <authorList>
            <person name="Fraune S."/>
        </authorList>
    </citation>
    <scope>NUCLEOTIDE SEQUENCE</scope>
    <source>
        <strain evidence="3">G21619-S1</strain>
    </source>
</reference>
<accession>A0ABT4M5W7</accession>
<dbReference type="Pfam" id="PF13590">
    <property type="entry name" value="DUF4136"/>
    <property type="match status" value="1"/>
</dbReference>
<keyword evidence="1" id="KW-0472">Membrane</keyword>
<dbReference type="RefSeq" id="WP_269359528.1">
    <property type="nucleotide sequence ID" value="NZ_JAPWHE010000009.1"/>
</dbReference>
<evidence type="ECO:0000313" key="3">
    <source>
        <dbReference type="EMBL" id="MCZ4330709.1"/>
    </source>
</evidence>
<name>A0ABT4M5W7_9BURK</name>
<evidence type="ECO:0000313" key="4">
    <source>
        <dbReference type="Proteomes" id="UP001068379"/>
    </source>
</evidence>
<dbReference type="EMBL" id="JAPWHE010000009">
    <property type="protein sequence ID" value="MCZ4330709.1"/>
    <property type="molecule type" value="Genomic_DNA"/>
</dbReference>
<keyword evidence="1" id="KW-0812">Transmembrane</keyword>
<keyword evidence="4" id="KW-1185">Reference proteome</keyword>